<evidence type="ECO:0000313" key="1">
    <source>
        <dbReference type="EMBL" id="KAG8229861.1"/>
    </source>
</evidence>
<evidence type="ECO:0008006" key="3">
    <source>
        <dbReference type="Google" id="ProtNLM"/>
    </source>
</evidence>
<feature type="non-terminal residue" evidence="1">
    <location>
        <position position="456"/>
    </location>
</feature>
<keyword evidence="2" id="KW-1185">Reference proteome</keyword>
<reference evidence="1" key="2">
    <citation type="submission" date="2017-10" db="EMBL/GenBank/DDBJ databases">
        <title>Ladona fulva Genome sequencing and assembly.</title>
        <authorList>
            <person name="Murali S."/>
            <person name="Richards S."/>
            <person name="Bandaranaike D."/>
            <person name="Bellair M."/>
            <person name="Blankenburg K."/>
            <person name="Chao H."/>
            <person name="Dinh H."/>
            <person name="Doddapaneni H."/>
            <person name="Dugan-Rocha S."/>
            <person name="Elkadiri S."/>
            <person name="Gnanaolivu R."/>
            <person name="Hernandez B."/>
            <person name="Skinner E."/>
            <person name="Javaid M."/>
            <person name="Lee S."/>
            <person name="Li M."/>
            <person name="Ming W."/>
            <person name="Munidasa M."/>
            <person name="Muniz J."/>
            <person name="Nguyen L."/>
            <person name="Hughes D."/>
            <person name="Osuji N."/>
            <person name="Pu L.-L."/>
            <person name="Puazo M."/>
            <person name="Qu C."/>
            <person name="Quiroz J."/>
            <person name="Raj R."/>
            <person name="Weissenberger G."/>
            <person name="Xin Y."/>
            <person name="Zou X."/>
            <person name="Han Y."/>
            <person name="Worley K."/>
            <person name="Muzny D."/>
            <person name="Gibbs R."/>
        </authorList>
    </citation>
    <scope>NUCLEOTIDE SEQUENCE</scope>
    <source>
        <strain evidence="1">Sampled in the wild</strain>
    </source>
</reference>
<gene>
    <name evidence="1" type="ORF">J437_LFUL009136</name>
</gene>
<dbReference type="OrthoDB" id="10264149at2759"/>
<dbReference type="AlphaFoldDB" id="A0A8K0K7J9"/>
<sequence length="456" mass="51758">MYDVFVCKYLPLREIVSLYSVKMAYDKKDFFSKTVQHLARSLAAINPTPWDKVATLFVLCPQETPQGVFRLNQRNQDAVIALGVYFLESGLQHREKIFPYLLRLLKGLAKAIWLDEVPLSPYERIPVAERFSFCLNTLLADIAVQSKELRDEIISAQVDFLGVLTNLCYSYKDQTTPRGSTAKLTLCKSTVPILIGLARSMGRFCASEPPLLCRLFPRPVPPTPSTPETPKLSKKWSFSNFRSIIPRSLSGNFPTLEKMAANSLDSSVMDNLNDPKPQVVLQQPLPNDPTIYFFHHYGSCFNQFPHMRFSDSSENRINQQYSIVHLQSILAVAKKILTKDMLTFLNEQAAEVYSSGLMKIFPYQSFSETLNLVMVTLLRELLQHQNDLPLPFTRDVQEFVRGLFLSGQTELQSLNHDASEQECRESNFAMVNKFKVNVMANAACVDLLVWATGDET</sequence>
<comment type="caution">
    <text evidence="1">The sequence shown here is derived from an EMBL/GenBank/DDBJ whole genome shotgun (WGS) entry which is preliminary data.</text>
</comment>
<protein>
    <recommendedName>
        <fullName evidence="3">Phosphatidylinositol 4-kinase alpha</fullName>
    </recommendedName>
</protein>
<proteinExistence type="predicted"/>
<dbReference type="Proteomes" id="UP000792457">
    <property type="component" value="Unassembled WGS sequence"/>
</dbReference>
<reference evidence="1" key="1">
    <citation type="submission" date="2013-04" db="EMBL/GenBank/DDBJ databases">
        <authorList>
            <person name="Qu J."/>
            <person name="Murali S.C."/>
            <person name="Bandaranaike D."/>
            <person name="Bellair M."/>
            <person name="Blankenburg K."/>
            <person name="Chao H."/>
            <person name="Dinh H."/>
            <person name="Doddapaneni H."/>
            <person name="Downs B."/>
            <person name="Dugan-Rocha S."/>
            <person name="Elkadiri S."/>
            <person name="Gnanaolivu R.D."/>
            <person name="Hernandez B."/>
            <person name="Javaid M."/>
            <person name="Jayaseelan J.C."/>
            <person name="Lee S."/>
            <person name="Li M."/>
            <person name="Ming W."/>
            <person name="Munidasa M."/>
            <person name="Muniz J."/>
            <person name="Nguyen L."/>
            <person name="Ongeri F."/>
            <person name="Osuji N."/>
            <person name="Pu L.-L."/>
            <person name="Puazo M."/>
            <person name="Qu C."/>
            <person name="Quiroz J."/>
            <person name="Raj R."/>
            <person name="Weissenberger G."/>
            <person name="Xin Y."/>
            <person name="Zou X."/>
            <person name="Han Y."/>
            <person name="Richards S."/>
            <person name="Worley K."/>
            <person name="Muzny D."/>
            <person name="Gibbs R."/>
        </authorList>
    </citation>
    <scope>NUCLEOTIDE SEQUENCE</scope>
    <source>
        <strain evidence="1">Sampled in the wild</strain>
    </source>
</reference>
<dbReference type="EMBL" id="KZ308449">
    <property type="protein sequence ID" value="KAG8229861.1"/>
    <property type="molecule type" value="Genomic_DNA"/>
</dbReference>
<organism evidence="1 2">
    <name type="scientific">Ladona fulva</name>
    <name type="common">Scarce chaser dragonfly</name>
    <name type="synonym">Libellula fulva</name>
    <dbReference type="NCBI Taxonomy" id="123851"/>
    <lineage>
        <taxon>Eukaryota</taxon>
        <taxon>Metazoa</taxon>
        <taxon>Ecdysozoa</taxon>
        <taxon>Arthropoda</taxon>
        <taxon>Hexapoda</taxon>
        <taxon>Insecta</taxon>
        <taxon>Pterygota</taxon>
        <taxon>Palaeoptera</taxon>
        <taxon>Odonata</taxon>
        <taxon>Epiprocta</taxon>
        <taxon>Anisoptera</taxon>
        <taxon>Libelluloidea</taxon>
        <taxon>Libellulidae</taxon>
        <taxon>Ladona</taxon>
    </lineage>
</organism>
<accession>A0A8K0K7J9</accession>
<evidence type="ECO:0000313" key="2">
    <source>
        <dbReference type="Proteomes" id="UP000792457"/>
    </source>
</evidence>
<name>A0A8K0K7J9_LADFU</name>